<dbReference type="PANTHER" id="PTHR11085:SF10">
    <property type="entry name" value="NAD-DEPENDENT PROTEIN DEACYLASE SIRTUIN-5, MITOCHONDRIAL-RELATED"/>
    <property type="match status" value="1"/>
</dbReference>
<keyword evidence="3" id="KW-0862">Zinc</keyword>
<dbReference type="InterPro" id="IPR050134">
    <property type="entry name" value="NAD-dep_sirtuin_deacylases"/>
</dbReference>
<evidence type="ECO:0000313" key="7">
    <source>
        <dbReference type="Proteomes" id="UP001642484"/>
    </source>
</evidence>
<sequence length="637" mass="68791">MAAVWEAAKCAAGSPLLVFGKLGVLESIQEEPGLWRSAVRVGLTHTEGAHPALLLAKNETLAGGLGQLQDLLREMGCTVQIVESLEGAPHASMLLVTPSLARETFRSLREKPRPGCIVVLLGLPSEGLLHIHEEEPPTMIFGLGHENGKETLSLSQWEELRESSGQGSSLHGLALGQLGGCCCYFDGRIEALEVAAIRLCPEGSKLRWELFEPDGNAEKLPKGLAPFSSPMHAAADFISAGCALAFTGAGISKESGVPTYRDGDGLWKRYDAMEVSSLAGLAGEPAKVWAFEKEFSEILRGKGPNPGHLALAKLEEEGCIDMVVTQNVDGFHQAAGSRKVVELHGSEVHAICLNRACGKRLEMAQLFDGSKAFWSPEARGWGLRWPEGDSDTDLQKAVRSQLEELIQGKKDGKSQDSSSSSESTSSSSSSVSSGTRQKRRNAAKTPKPLTEQEKADGPPVGRVPICPSCQTGLLKPDGVYFGESLDKRVLKRALLQSINSKVVMMVGTRGEVDPAAKLPVIAKREQDAKIIEVNIGSTRLSKHADIVLRVRGSDKGHQRATYWLNNFSKSIEHFYLFGGDVMFWFLWNTTAPYQTSAAACDSLLIVAYHIVAICRSVPPVTAEARQLLSGCCWRSLT</sequence>
<evidence type="ECO:0000256" key="4">
    <source>
        <dbReference type="SAM" id="MobiDB-lite"/>
    </source>
</evidence>
<dbReference type="InterPro" id="IPR003000">
    <property type="entry name" value="Sirtuin"/>
</dbReference>
<proteinExistence type="predicted"/>
<feature type="region of interest" description="Disordered" evidence="4">
    <location>
        <begin position="405"/>
        <end position="463"/>
    </location>
</feature>
<dbReference type="PROSITE" id="PS50305">
    <property type="entry name" value="SIRTUIN"/>
    <property type="match status" value="1"/>
</dbReference>
<keyword evidence="3" id="KW-0479">Metal-binding</keyword>
<evidence type="ECO:0000256" key="3">
    <source>
        <dbReference type="PROSITE-ProRule" id="PRU00236"/>
    </source>
</evidence>
<evidence type="ECO:0000256" key="1">
    <source>
        <dbReference type="ARBA" id="ARBA00022679"/>
    </source>
</evidence>
<feature type="binding site" evidence="3">
    <location>
        <position position="466"/>
    </location>
    <ligand>
        <name>Zn(2+)</name>
        <dbReference type="ChEBI" id="CHEBI:29105"/>
    </ligand>
</feature>
<accession>A0ABP0Q019</accession>
<feature type="binding site" evidence="3">
    <location>
        <position position="469"/>
    </location>
    <ligand>
        <name>Zn(2+)</name>
        <dbReference type="ChEBI" id="CHEBI:29105"/>
    </ligand>
</feature>
<protein>
    <recommendedName>
        <fullName evidence="5">Deacetylase sirtuin-type domain-containing protein</fullName>
    </recommendedName>
</protein>
<gene>
    <name evidence="6" type="ORF">CCMP2556_LOCUS39522</name>
</gene>
<feature type="active site" description="Proton acceptor" evidence="3">
    <location>
        <position position="344"/>
    </location>
</feature>
<feature type="compositionally biased region" description="Low complexity" evidence="4">
    <location>
        <begin position="415"/>
        <end position="433"/>
    </location>
</feature>
<reference evidence="6 7" key="1">
    <citation type="submission" date="2024-02" db="EMBL/GenBank/DDBJ databases">
        <authorList>
            <person name="Chen Y."/>
            <person name="Shah S."/>
            <person name="Dougan E. K."/>
            <person name="Thang M."/>
            <person name="Chan C."/>
        </authorList>
    </citation>
    <scope>NUCLEOTIDE SEQUENCE [LARGE SCALE GENOMIC DNA]</scope>
</reference>
<keyword evidence="7" id="KW-1185">Reference proteome</keyword>
<dbReference type="PANTHER" id="PTHR11085">
    <property type="entry name" value="NAD-DEPENDENT PROTEIN DEACYLASE SIRTUIN-5, MITOCHONDRIAL-RELATED"/>
    <property type="match status" value="1"/>
</dbReference>
<evidence type="ECO:0000256" key="2">
    <source>
        <dbReference type="ARBA" id="ARBA00023027"/>
    </source>
</evidence>
<evidence type="ECO:0000259" key="5">
    <source>
        <dbReference type="PROSITE" id="PS50305"/>
    </source>
</evidence>
<dbReference type="InterPro" id="IPR029035">
    <property type="entry name" value="DHS-like_NAD/FAD-binding_dom"/>
</dbReference>
<feature type="binding site" evidence="3">
    <location>
        <position position="352"/>
    </location>
    <ligand>
        <name>Zn(2+)</name>
        <dbReference type="ChEBI" id="CHEBI:29105"/>
    </ligand>
</feature>
<dbReference type="EMBL" id="CAXAMN010023740">
    <property type="protein sequence ID" value="CAK9080494.1"/>
    <property type="molecule type" value="Genomic_DNA"/>
</dbReference>
<comment type="caution">
    <text evidence="6">The sequence shown here is derived from an EMBL/GenBank/DDBJ whole genome shotgun (WGS) entry which is preliminary data.</text>
</comment>
<feature type="binding site" evidence="3">
    <location>
        <position position="357"/>
    </location>
    <ligand>
        <name>Zn(2+)</name>
        <dbReference type="ChEBI" id="CHEBI:29105"/>
    </ligand>
</feature>
<feature type="domain" description="Deacetylase sirtuin-type" evidence="5">
    <location>
        <begin position="217"/>
        <end position="570"/>
    </location>
</feature>
<name>A0ABP0Q019_9DINO</name>
<dbReference type="Gene3D" id="3.40.50.1220">
    <property type="entry name" value="TPP-binding domain"/>
    <property type="match status" value="2"/>
</dbReference>
<keyword evidence="2" id="KW-0520">NAD</keyword>
<evidence type="ECO:0000313" key="6">
    <source>
        <dbReference type="EMBL" id="CAK9080494.1"/>
    </source>
</evidence>
<dbReference type="InterPro" id="IPR026591">
    <property type="entry name" value="Sirtuin_cat_small_dom_sf"/>
</dbReference>
<organism evidence="6 7">
    <name type="scientific">Durusdinium trenchii</name>
    <dbReference type="NCBI Taxonomy" id="1381693"/>
    <lineage>
        <taxon>Eukaryota</taxon>
        <taxon>Sar</taxon>
        <taxon>Alveolata</taxon>
        <taxon>Dinophyceae</taxon>
        <taxon>Suessiales</taxon>
        <taxon>Symbiodiniaceae</taxon>
        <taxon>Durusdinium</taxon>
    </lineage>
</organism>
<dbReference type="Proteomes" id="UP001642484">
    <property type="component" value="Unassembled WGS sequence"/>
</dbReference>
<keyword evidence="1" id="KW-0808">Transferase</keyword>
<dbReference type="SUPFAM" id="SSF52467">
    <property type="entry name" value="DHS-like NAD/FAD-binding domain"/>
    <property type="match status" value="1"/>
</dbReference>
<dbReference type="Pfam" id="PF02146">
    <property type="entry name" value="SIR2"/>
    <property type="match status" value="2"/>
</dbReference>
<dbReference type="InterPro" id="IPR026590">
    <property type="entry name" value="Ssirtuin_cat_dom"/>
</dbReference>
<dbReference type="Gene3D" id="3.30.1600.10">
    <property type="entry name" value="SIR2/SIRT2 'Small Domain"/>
    <property type="match status" value="2"/>
</dbReference>